<sequence length="160" mass="18930">MSDITKLSKNELITSIKVYYLKKGINCENLTKFSRNKLMNLMIDNDIEYVDKETLKNEILSVETNNYLKEIVYGNFIKYENIPYDVIKEVTVDSSNEDLERIINKYELKHENEFKTIKEFAFNLYKLYKNYCDTNGIKNECVYITIPSITQSFKSLIRSP</sequence>
<proteinExistence type="predicted"/>
<name>A0A6C0CEN8_9ZZZZ</name>
<accession>A0A6C0CEN8</accession>
<reference evidence="1" key="1">
    <citation type="journal article" date="2020" name="Nature">
        <title>Giant virus diversity and host interactions through global metagenomics.</title>
        <authorList>
            <person name="Schulz F."/>
            <person name="Roux S."/>
            <person name="Paez-Espino D."/>
            <person name="Jungbluth S."/>
            <person name="Walsh D.A."/>
            <person name="Denef V.J."/>
            <person name="McMahon K.D."/>
            <person name="Konstantinidis K.T."/>
            <person name="Eloe-Fadrosh E.A."/>
            <person name="Kyrpides N.C."/>
            <person name="Woyke T."/>
        </authorList>
    </citation>
    <scope>NUCLEOTIDE SEQUENCE</scope>
    <source>
        <strain evidence="1">GVMAG-M-3300020727-4</strain>
    </source>
</reference>
<dbReference type="AlphaFoldDB" id="A0A6C0CEN8"/>
<protein>
    <submittedName>
        <fullName evidence="1">Uncharacterized protein</fullName>
    </submittedName>
</protein>
<organism evidence="1">
    <name type="scientific">viral metagenome</name>
    <dbReference type="NCBI Taxonomy" id="1070528"/>
    <lineage>
        <taxon>unclassified sequences</taxon>
        <taxon>metagenomes</taxon>
        <taxon>organismal metagenomes</taxon>
    </lineage>
</organism>
<dbReference type="EMBL" id="MN739404">
    <property type="protein sequence ID" value="QHT03038.1"/>
    <property type="molecule type" value="Genomic_DNA"/>
</dbReference>
<evidence type="ECO:0000313" key="1">
    <source>
        <dbReference type="EMBL" id="QHT03038.1"/>
    </source>
</evidence>